<feature type="transmembrane region" description="Helical" evidence="7">
    <location>
        <begin position="31"/>
        <end position="51"/>
    </location>
</feature>
<accession>A0A7R9BJI5</accession>
<feature type="transmembrane region" description="Helical" evidence="7">
    <location>
        <begin position="173"/>
        <end position="193"/>
    </location>
</feature>
<organism evidence="8">
    <name type="scientific">Notodromas monacha</name>
    <dbReference type="NCBI Taxonomy" id="399045"/>
    <lineage>
        <taxon>Eukaryota</taxon>
        <taxon>Metazoa</taxon>
        <taxon>Ecdysozoa</taxon>
        <taxon>Arthropoda</taxon>
        <taxon>Crustacea</taxon>
        <taxon>Oligostraca</taxon>
        <taxon>Ostracoda</taxon>
        <taxon>Podocopa</taxon>
        <taxon>Podocopida</taxon>
        <taxon>Cypridocopina</taxon>
        <taxon>Cypridoidea</taxon>
        <taxon>Cyprididae</taxon>
        <taxon>Notodromas</taxon>
    </lineage>
</organism>
<gene>
    <name evidence="8" type="ORF">NMOB1V02_LOCUS2792</name>
</gene>
<evidence type="ECO:0000256" key="2">
    <source>
        <dbReference type="ARBA" id="ARBA00006175"/>
    </source>
</evidence>
<dbReference type="SUPFAM" id="SSF81338">
    <property type="entry name" value="Aquaporin-like"/>
    <property type="match status" value="1"/>
</dbReference>
<dbReference type="GO" id="GO:0015267">
    <property type="term" value="F:channel activity"/>
    <property type="evidence" value="ECO:0007669"/>
    <property type="project" value="InterPro"/>
</dbReference>
<dbReference type="InterPro" id="IPR034294">
    <property type="entry name" value="Aquaporin_transptr"/>
</dbReference>
<proteinExistence type="inferred from homology"/>
<dbReference type="InterPro" id="IPR000425">
    <property type="entry name" value="MIP"/>
</dbReference>
<evidence type="ECO:0000313" key="9">
    <source>
        <dbReference type="Proteomes" id="UP000678499"/>
    </source>
</evidence>
<keyword evidence="3 6" id="KW-0812">Transmembrane</keyword>
<evidence type="ECO:0000256" key="5">
    <source>
        <dbReference type="ARBA" id="ARBA00023136"/>
    </source>
</evidence>
<sequence>MGKLDCLVWLGLKQGPPGSTIDGVVTWRMLIAEYLGTLLLVFFGTMLAVAPGNVDPISGPFAGGLALACIVQALAHVSGAMVNPAMSLGFFTCRRISFIKLCLFSLAQCAGAISGSALLKAVTPSTNHALHAMGSTTLAPGVTIFHGICIEIMITFLLVFLTVSATDGRRVDVTGSIPLIIGLAIVACSFAALKEPPAKVKWRGREARRIRS</sequence>
<evidence type="ECO:0008006" key="10">
    <source>
        <dbReference type="Google" id="ProtNLM"/>
    </source>
</evidence>
<dbReference type="PANTHER" id="PTHR19139">
    <property type="entry name" value="AQUAPORIN TRANSPORTER"/>
    <property type="match status" value="1"/>
</dbReference>
<dbReference type="OrthoDB" id="3222at2759"/>
<dbReference type="EMBL" id="CAJPEX010000337">
    <property type="protein sequence ID" value="CAG0915134.1"/>
    <property type="molecule type" value="Genomic_DNA"/>
</dbReference>
<reference evidence="8" key="1">
    <citation type="submission" date="2020-11" db="EMBL/GenBank/DDBJ databases">
        <authorList>
            <person name="Tran Van P."/>
        </authorList>
    </citation>
    <scope>NUCLEOTIDE SEQUENCE</scope>
</reference>
<evidence type="ECO:0000256" key="3">
    <source>
        <dbReference type="ARBA" id="ARBA00022692"/>
    </source>
</evidence>
<dbReference type="PRINTS" id="PR00783">
    <property type="entry name" value="MINTRINSICP"/>
</dbReference>
<comment type="subcellular location">
    <subcellularLocation>
        <location evidence="1">Membrane</location>
        <topology evidence="1">Multi-pass membrane protein</topology>
    </subcellularLocation>
</comment>
<feature type="transmembrane region" description="Helical" evidence="7">
    <location>
        <begin position="98"/>
        <end position="118"/>
    </location>
</feature>
<dbReference type="Proteomes" id="UP000678499">
    <property type="component" value="Unassembled WGS sequence"/>
</dbReference>
<dbReference type="GO" id="GO:0005886">
    <property type="term" value="C:plasma membrane"/>
    <property type="evidence" value="ECO:0007669"/>
    <property type="project" value="TreeGrafter"/>
</dbReference>
<keyword evidence="4 7" id="KW-1133">Transmembrane helix</keyword>
<evidence type="ECO:0000256" key="6">
    <source>
        <dbReference type="RuleBase" id="RU000477"/>
    </source>
</evidence>
<keyword evidence="5 7" id="KW-0472">Membrane</keyword>
<dbReference type="InterPro" id="IPR023271">
    <property type="entry name" value="Aquaporin-like"/>
</dbReference>
<evidence type="ECO:0000313" key="8">
    <source>
        <dbReference type="EMBL" id="CAD7274982.1"/>
    </source>
</evidence>
<dbReference type="PANTHER" id="PTHR19139:SF199">
    <property type="entry name" value="MIP17260P"/>
    <property type="match status" value="1"/>
</dbReference>
<dbReference type="Pfam" id="PF00230">
    <property type="entry name" value="MIP"/>
    <property type="match status" value="1"/>
</dbReference>
<evidence type="ECO:0000256" key="1">
    <source>
        <dbReference type="ARBA" id="ARBA00004141"/>
    </source>
</evidence>
<evidence type="ECO:0000256" key="7">
    <source>
        <dbReference type="SAM" id="Phobius"/>
    </source>
</evidence>
<comment type="similarity">
    <text evidence="2 6">Belongs to the MIP/aquaporin (TC 1.A.8) family.</text>
</comment>
<keyword evidence="6" id="KW-0813">Transport</keyword>
<feature type="transmembrane region" description="Helical" evidence="7">
    <location>
        <begin position="57"/>
        <end position="77"/>
    </location>
</feature>
<dbReference type="EMBL" id="OA882374">
    <property type="protein sequence ID" value="CAD7274982.1"/>
    <property type="molecule type" value="Genomic_DNA"/>
</dbReference>
<evidence type="ECO:0000256" key="4">
    <source>
        <dbReference type="ARBA" id="ARBA00022989"/>
    </source>
</evidence>
<keyword evidence="9" id="KW-1185">Reference proteome</keyword>
<dbReference type="Gene3D" id="1.20.1080.10">
    <property type="entry name" value="Glycerol uptake facilitator protein"/>
    <property type="match status" value="1"/>
</dbReference>
<feature type="transmembrane region" description="Helical" evidence="7">
    <location>
        <begin position="138"/>
        <end position="161"/>
    </location>
</feature>
<protein>
    <recommendedName>
        <fullName evidence="10">Aquaporin 14</fullName>
    </recommendedName>
</protein>
<name>A0A7R9BJI5_9CRUS</name>
<dbReference type="AlphaFoldDB" id="A0A7R9BJI5"/>